<proteinExistence type="predicted"/>
<organism evidence="1 2">
    <name type="scientific">Podospora didyma</name>
    <dbReference type="NCBI Taxonomy" id="330526"/>
    <lineage>
        <taxon>Eukaryota</taxon>
        <taxon>Fungi</taxon>
        <taxon>Dikarya</taxon>
        <taxon>Ascomycota</taxon>
        <taxon>Pezizomycotina</taxon>
        <taxon>Sordariomycetes</taxon>
        <taxon>Sordariomycetidae</taxon>
        <taxon>Sordariales</taxon>
        <taxon>Podosporaceae</taxon>
        <taxon>Podospora</taxon>
    </lineage>
</organism>
<reference evidence="1" key="1">
    <citation type="journal article" date="2023" name="Mol. Phylogenet. Evol.">
        <title>Genome-scale phylogeny and comparative genomics of the fungal order Sordariales.</title>
        <authorList>
            <person name="Hensen N."/>
            <person name="Bonometti L."/>
            <person name="Westerberg I."/>
            <person name="Brannstrom I.O."/>
            <person name="Guillou S."/>
            <person name="Cros-Aarteil S."/>
            <person name="Calhoun S."/>
            <person name="Haridas S."/>
            <person name="Kuo A."/>
            <person name="Mondo S."/>
            <person name="Pangilinan J."/>
            <person name="Riley R."/>
            <person name="LaButti K."/>
            <person name="Andreopoulos B."/>
            <person name="Lipzen A."/>
            <person name="Chen C."/>
            <person name="Yan M."/>
            <person name="Daum C."/>
            <person name="Ng V."/>
            <person name="Clum A."/>
            <person name="Steindorff A."/>
            <person name="Ohm R.A."/>
            <person name="Martin F."/>
            <person name="Silar P."/>
            <person name="Natvig D.O."/>
            <person name="Lalanne C."/>
            <person name="Gautier V."/>
            <person name="Ament-Velasquez S.L."/>
            <person name="Kruys A."/>
            <person name="Hutchinson M.I."/>
            <person name="Powell A.J."/>
            <person name="Barry K."/>
            <person name="Miller A.N."/>
            <person name="Grigoriev I.V."/>
            <person name="Debuchy R."/>
            <person name="Gladieux P."/>
            <person name="Hiltunen Thoren M."/>
            <person name="Johannesson H."/>
        </authorList>
    </citation>
    <scope>NUCLEOTIDE SEQUENCE</scope>
    <source>
        <strain evidence="1">CBS 232.78</strain>
    </source>
</reference>
<gene>
    <name evidence="1" type="ORF">B0H63DRAFT_522609</name>
</gene>
<protein>
    <submittedName>
        <fullName evidence="1">Uncharacterized protein</fullName>
    </submittedName>
</protein>
<dbReference type="Proteomes" id="UP001285441">
    <property type="component" value="Unassembled WGS sequence"/>
</dbReference>
<reference evidence="1" key="2">
    <citation type="submission" date="2023-06" db="EMBL/GenBank/DDBJ databases">
        <authorList>
            <consortium name="Lawrence Berkeley National Laboratory"/>
            <person name="Haridas S."/>
            <person name="Hensen N."/>
            <person name="Bonometti L."/>
            <person name="Westerberg I."/>
            <person name="Brannstrom I.O."/>
            <person name="Guillou S."/>
            <person name="Cros-Aarteil S."/>
            <person name="Calhoun S."/>
            <person name="Kuo A."/>
            <person name="Mondo S."/>
            <person name="Pangilinan J."/>
            <person name="Riley R."/>
            <person name="LaButti K."/>
            <person name="Andreopoulos B."/>
            <person name="Lipzen A."/>
            <person name="Chen C."/>
            <person name="Yanf M."/>
            <person name="Daum C."/>
            <person name="Ng V."/>
            <person name="Clum A."/>
            <person name="Steindorff A."/>
            <person name="Ohm R."/>
            <person name="Martin F."/>
            <person name="Silar P."/>
            <person name="Natvig D."/>
            <person name="Lalanne C."/>
            <person name="Gautier V."/>
            <person name="Ament-velasquez S.L."/>
            <person name="Kruys A."/>
            <person name="Hutchinson M.I."/>
            <person name="Powell A.J."/>
            <person name="Barry K."/>
            <person name="Miller A.N."/>
            <person name="Grigoriev I.V."/>
            <person name="Debuchy R."/>
            <person name="Gladieux P."/>
            <person name="Thoren M.H."/>
            <person name="Johannesson H."/>
        </authorList>
    </citation>
    <scope>NUCLEOTIDE SEQUENCE</scope>
    <source>
        <strain evidence="1">CBS 232.78</strain>
    </source>
</reference>
<sequence>MTGTASSIIERALALNPEFGALSARTAEVMLALWKAATVVECFSGVFVRFDQCLDGLGHLRQLGSAWCGASANSCSRVSCSNNCGIFLCNTSNHHFRAHCEDIANDMKAARSGCGKRERTGSLR</sequence>
<name>A0AAE0NPK1_9PEZI</name>
<comment type="caution">
    <text evidence="1">The sequence shown here is derived from an EMBL/GenBank/DDBJ whole genome shotgun (WGS) entry which is preliminary data.</text>
</comment>
<keyword evidence="2" id="KW-1185">Reference proteome</keyword>
<evidence type="ECO:0000313" key="1">
    <source>
        <dbReference type="EMBL" id="KAK3385265.1"/>
    </source>
</evidence>
<evidence type="ECO:0000313" key="2">
    <source>
        <dbReference type="Proteomes" id="UP001285441"/>
    </source>
</evidence>
<accession>A0AAE0NPK1</accession>
<dbReference type="EMBL" id="JAULSW010000004">
    <property type="protein sequence ID" value="KAK3385265.1"/>
    <property type="molecule type" value="Genomic_DNA"/>
</dbReference>
<dbReference type="AlphaFoldDB" id="A0AAE0NPK1"/>